<evidence type="ECO:0000256" key="9">
    <source>
        <dbReference type="ARBA" id="ARBA00022833"/>
    </source>
</evidence>
<dbReference type="Pfam" id="PF00781">
    <property type="entry name" value="DAGK_cat"/>
    <property type="match status" value="1"/>
</dbReference>
<dbReference type="EC" id="2.7.1.107" evidence="12"/>
<evidence type="ECO:0000256" key="14">
    <source>
        <dbReference type="SAM" id="Phobius"/>
    </source>
</evidence>
<dbReference type="CDD" id="cd20805">
    <property type="entry name" value="C1_DGK_rpt2"/>
    <property type="match status" value="1"/>
</dbReference>
<dbReference type="Gramene" id="Mp2g09940.1">
    <property type="protein sequence ID" value="Mp2g09940.1.cds"/>
    <property type="gene ID" value="Mp2g09940"/>
</dbReference>
<feature type="domain" description="DAGKc" evidence="16">
    <location>
        <begin position="319"/>
        <end position="458"/>
    </location>
</feature>
<accession>A0A2R6W8F7</accession>
<evidence type="ECO:0000256" key="10">
    <source>
        <dbReference type="ARBA" id="ARBA00022840"/>
    </source>
</evidence>
<dbReference type="Gene3D" id="3.40.50.10330">
    <property type="entry name" value="Probable inorganic polyphosphate/atp-NAD kinase, domain 1"/>
    <property type="match status" value="1"/>
</dbReference>
<dbReference type="Pfam" id="PF00130">
    <property type="entry name" value="C1_1"/>
    <property type="match status" value="1"/>
</dbReference>
<evidence type="ECO:0000256" key="13">
    <source>
        <dbReference type="SAM" id="MobiDB-lite"/>
    </source>
</evidence>
<keyword evidence="18" id="KW-1185">Reference proteome</keyword>
<evidence type="ECO:0000256" key="8">
    <source>
        <dbReference type="ARBA" id="ARBA00022777"/>
    </source>
</evidence>
<dbReference type="CDD" id="cd00029">
    <property type="entry name" value="C1"/>
    <property type="match status" value="1"/>
</dbReference>
<dbReference type="Proteomes" id="UP000244005">
    <property type="component" value="Unassembled WGS sequence"/>
</dbReference>
<feature type="compositionally biased region" description="Basic residues" evidence="13">
    <location>
        <begin position="272"/>
        <end position="281"/>
    </location>
</feature>
<dbReference type="FunFam" id="2.60.200.40:FF:000006">
    <property type="entry name" value="Diacylglycerol kinase"/>
    <property type="match status" value="1"/>
</dbReference>
<keyword evidence="5" id="KW-0677">Repeat</keyword>
<dbReference type="InterPro" id="IPR046349">
    <property type="entry name" value="C1-like_sf"/>
</dbReference>
<keyword evidence="14" id="KW-0812">Transmembrane</keyword>
<comment type="similarity">
    <text evidence="2 12">Belongs to the eukaryotic diacylglycerol kinase family.</text>
</comment>
<dbReference type="SUPFAM" id="SSF111331">
    <property type="entry name" value="NAD kinase/diacylglycerol kinase-like"/>
    <property type="match status" value="1"/>
</dbReference>
<proteinExistence type="inferred from homology"/>
<evidence type="ECO:0000256" key="1">
    <source>
        <dbReference type="ARBA" id="ARBA00004370"/>
    </source>
</evidence>
<evidence type="ECO:0000256" key="7">
    <source>
        <dbReference type="ARBA" id="ARBA00022771"/>
    </source>
</evidence>
<dbReference type="GO" id="GO:0046486">
    <property type="term" value="P:glycerolipid metabolic process"/>
    <property type="evidence" value="ECO:0000318"/>
    <property type="project" value="GO_Central"/>
</dbReference>
<dbReference type="InterPro" id="IPR000756">
    <property type="entry name" value="Diacylglycerol_kin_accessory"/>
</dbReference>
<evidence type="ECO:0000256" key="11">
    <source>
        <dbReference type="ARBA" id="ARBA00023136"/>
    </source>
</evidence>
<gene>
    <name evidence="17" type="ORF">MARPO_0129s0020</name>
</gene>
<dbReference type="SMART" id="SM00045">
    <property type="entry name" value="DAGKa"/>
    <property type="match status" value="1"/>
</dbReference>
<dbReference type="GO" id="GO:0007200">
    <property type="term" value="P:phospholipase C-activating G protein-coupled receptor signaling pathway"/>
    <property type="evidence" value="ECO:0007669"/>
    <property type="project" value="InterPro"/>
</dbReference>
<evidence type="ECO:0000256" key="12">
    <source>
        <dbReference type="RuleBase" id="RU361128"/>
    </source>
</evidence>
<dbReference type="InterPro" id="IPR037607">
    <property type="entry name" value="DGK"/>
</dbReference>
<dbReference type="EMBL" id="KZ772801">
    <property type="protein sequence ID" value="PTQ30131.1"/>
    <property type="molecule type" value="Genomic_DNA"/>
</dbReference>
<feature type="domain" description="Phorbol-ester/DAG-type" evidence="15">
    <location>
        <begin position="163"/>
        <end position="227"/>
    </location>
</feature>
<feature type="compositionally biased region" description="Polar residues" evidence="13">
    <location>
        <begin position="284"/>
        <end position="307"/>
    </location>
</feature>
<feature type="domain" description="Phorbol-ester/DAG-type" evidence="15">
    <location>
        <begin position="92"/>
        <end position="152"/>
    </location>
</feature>
<evidence type="ECO:0000256" key="6">
    <source>
        <dbReference type="ARBA" id="ARBA00022741"/>
    </source>
</evidence>
<dbReference type="GO" id="GO:0008270">
    <property type="term" value="F:zinc ion binding"/>
    <property type="evidence" value="ECO:0007669"/>
    <property type="project" value="UniProtKB-KW"/>
</dbReference>
<dbReference type="PANTHER" id="PTHR11255:SF54">
    <property type="entry name" value="DIACYLGLYCEROL KINASE THETA"/>
    <property type="match status" value="1"/>
</dbReference>
<evidence type="ECO:0000313" key="17">
    <source>
        <dbReference type="EMBL" id="PTQ30131.1"/>
    </source>
</evidence>
<keyword evidence="4" id="KW-0479">Metal-binding</keyword>
<evidence type="ECO:0000313" key="18">
    <source>
        <dbReference type="Proteomes" id="UP000244005"/>
    </source>
</evidence>
<name>A0A2R6W8F7_MARPO</name>
<dbReference type="GO" id="GO:0016020">
    <property type="term" value="C:membrane"/>
    <property type="evidence" value="ECO:0000318"/>
    <property type="project" value="GO_Central"/>
</dbReference>
<organism evidence="17 18">
    <name type="scientific">Marchantia polymorpha</name>
    <name type="common">Common liverwort</name>
    <name type="synonym">Marchantia aquatica</name>
    <dbReference type="NCBI Taxonomy" id="3197"/>
    <lineage>
        <taxon>Eukaryota</taxon>
        <taxon>Viridiplantae</taxon>
        <taxon>Streptophyta</taxon>
        <taxon>Embryophyta</taxon>
        <taxon>Marchantiophyta</taxon>
        <taxon>Marchantiopsida</taxon>
        <taxon>Marchantiidae</taxon>
        <taxon>Marchantiales</taxon>
        <taxon>Marchantiaceae</taxon>
        <taxon>Marchantia</taxon>
    </lineage>
</organism>
<comment type="catalytic activity">
    <reaction evidence="12">
        <text>a 1,2-diacyl-sn-glycerol + ATP = a 1,2-diacyl-sn-glycero-3-phosphate + ADP + H(+)</text>
        <dbReference type="Rhea" id="RHEA:10272"/>
        <dbReference type="ChEBI" id="CHEBI:15378"/>
        <dbReference type="ChEBI" id="CHEBI:17815"/>
        <dbReference type="ChEBI" id="CHEBI:30616"/>
        <dbReference type="ChEBI" id="CHEBI:58608"/>
        <dbReference type="ChEBI" id="CHEBI:456216"/>
        <dbReference type="EC" id="2.7.1.107"/>
    </reaction>
</comment>
<dbReference type="GO" id="GO:0004143">
    <property type="term" value="F:ATP-dependent diacylglycerol kinase activity"/>
    <property type="evidence" value="ECO:0000318"/>
    <property type="project" value="GO_Central"/>
</dbReference>
<evidence type="ECO:0000259" key="15">
    <source>
        <dbReference type="PROSITE" id="PS50081"/>
    </source>
</evidence>
<keyword evidence="11 14" id="KW-0472">Membrane</keyword>
<keyword evidence="10 12" id="KW-0067">ATP-binding</keyword>
<feature type="transmembrane region" description="Helical" evidence="14">
    <location>
        <begin position="40"/>
        <end position="63"/>
    </location>
</feature>
<evidence type="ECO:0000256" key="4">
    <source>
        <dbReference type="ARBA" id="ARBA00022723"/>
    </source>
</evidence>
<dbReference type="PROSITE" id="PS50146">
    <property type="entry name" value="DAGK"/>
    <property type="match status" value="1"/>
</dbReference>
<dbReference type="SMART" id="SM00046">
    <property type="entry name" value="DAGKc"/>
    <property type="match status" value="1"/>
</dbReference>
<evidence type="ECO:0000256" key="5">
    <source>
        <dbReference type="ARBA" id="ARBA00022737"/>
    </source>
</evidence>
<dbReference type="SMART" id="SM00109">
    <property type="entry name" value="C1"/>
    <property type="match status" value="2"/>
</dbReference>
<comment type="subcellular location">
    <subcellularLocation>
        <location evidence="1">Membrane</location>
    </subcellularLocation>
</comment>
<feature type="region of interest" description="Disordered" evidence="13">
    <location>
        <begin position="272"/>
        <end position="307"/>
    </location>
</feature>
<evidence type="ECO:0000256" key="3">
    <source>
        <dbReference type="ARBA" id="ARBA00022679"/>
    </source>
</evidence>
<keyword evidence="8 12" id="KW-0418">Kinase</keyword>
<dbReference type="PROSITE" id="PS50081">
    <property type="entry name" value="ZF_DAG_PE_2"/>
    <property type="match status" value="2"/>
</dbReference>
<dbReference type="GO" id="GO:0005524">
    <property type="term" value="F:ATP binding"/>
    <property type="evidence" value="ECO:0007669"/>
    <property type="project" value="UniProtKB-KW"/>
</dbReference>
<dbReference type="PANTHER" id="PTHR11255">
    <property type="entry name" value="DIACYLGLYCEROL KINASE"/>
    <property type="match status" value="1"/>
</dbReference>
<keyword evidence="14" id="KW-1133">Transmembrane helix</keyword>
<dbReference type="OMA" id="TIEITHH"/>
<dbReference type="SUPFAM" id="SSF57889">
    <property type="entry name" value="Cysteine-rich domain"/>
    <property type="match status" value="2"/>
</dbReference>
<dbReference type="Gene3D" id="2.60.200.40">
    <property type="match status" value="1"/>
</dbReference>
<dbReference type="AlphaFoldDB" id="A0A2R6W8F7"/>
<dbReference type="InterPro" id="IPR002219">
    <property type="entry name" value="PKC_DAG/PE"/>
</dbReference>
<reference evidence="18" key="1">
    <citation type="journal article" date="2017" name="Cell">
        <title>Insights into land plant evolution garnered from the Marchantia polymorpha genome.</title>
        <authorList>
            <person name="Bowman J.L."/>
            <person name="Kohchi T."/>
            <person name="Yamato K.T."/>
            <person name="Jenkins J."/>
            <person name="Shu S."/>
            <person name="Ishizaki K."/>
            <person name="Yamaoka S."/>
            <person name="Nishihama R."/>
            <person name="Nakamura Y."/>
            <person name="Berger F."/>
            <person name="Adam C."/>
            <person name="Aki S.S."/>
            <person name="Althoff F."/>
            <person name="Araki T."/>
            <person name="Arteaga-Vazquez M.A."/>
            <person name="Balasubrmanian S."/>
            <person name="Barry K."/>
            <person name="Bauer D."/>
            <person name="Boehm C.R."/>
            <person name="Briginshaw L."/>
            <person name="Caballero-Perez J."/>
            <person name="Catarino B."/>
            <person name="Chen F."/>
            <person name="Chiyoda S."/>
            <person name="Chovatia M."/>
            <person name="Davies K.M."/>
            <person name="Delmans M."/>
            <person name="Demura T."/>
            <person name="Dierschke T."/>
            <person name="Dolan L."/>
            <person name="Dorantes-Acosta A.E."/>
            <person name="Eklund D.M."/>
            <person name="Florent S.N."/>
            <person name="Flores-Sandoval E."/>
            <person name="Fujiyama A."/>
            <person name="Fukuzawa H."/>
            <person name="Galik B."/>
            <person name="Grimanelli D."/>
            <person name="Grimwood J."/>
            <person name="Grossniklaus U."/>
            <person name="Hamada T."/>
            <person name="Haseloff J."/>
            <person name="Hetherington A.J."/>
            <person name="Higo A."/>
            <person name="Hirakawa Y."/>
            <person name="Hundley H.N."/>
            <person name="Ikeda Y."/>
            <person name="Inoue K."/>
            <person name="Inoue S.I."/>
            <person name="Ishida S."/>
            <person name="Jia Q."/>
            <person name="Kakita M."/>
            <person name="Kanazawa T."/>
            <person name="Kawai Y."/>
            <person name="Kawashima T."/>
            <person name="Kennedy M."/>
            <person name="Kinose K."/>
            <person name="Kinoshita T."/>
            <person name="Kohara Y."/>
            <person name="Koide E."/>
            <person name="Komatsu K."/>
            <person name="Kopischke S."/>
            <person name="Kubo M."/>
            <person name="Kyozuka J."/>
            <person name="Lagercrantz U."/>
            <person name="Lin S.S."/>
            <person name="Lindquist E."/>
            <person name="Lipzen A.M."/>
            <person name="Lu C.W."/>
            <person name="De Luna E."/>
            <person name="Martienssen R.A."/>
            <person name="Minamino N."/>
            <person name="Mizutani M."/>
            <person name="Mizutani M."/>
            <person name="Mochizuki N."/>
            <person name="Monte I."/>
            <person name="Mosher R."/>
            <person name="Nagasaki H."/>
            <person name="Nakagami H."/>
            <person name="Naramoto S."/>
            <person name="Nishitani K."/>
            <person name="Ohtani M."/>
            <person name="Okamoto T."/>
            <person name="Okumura M."/>
            <person name="Phillips J."/>
            <person name="Pollak B."/>
            <person name="Reinders A."/>
            <person name="Rovekamp M."/>
            <person name="Sano R."/>
            <person name="Sawa S."/>
            <person name="Schmid M.W."/>
            <person name="Shirakawa M."/>
            <person name="Solano R."/>
            <person name="Spunde A."/>
            <person name="Suetsugu N."/>
            <person name="Sugano S."/>
            <person name="Sugiyama A."/>
            <person name="Sun R."/>
            <person name="Suzuki Y."/>
            <person name="Takenaka M."/>
            <person name="Takezawa D."/>
            <person name="Tomogane H."/>
            <person name="Tsuzuki M."/>
            <person name="Ueda T."/>
            <person name="Umeda M."/>
            <person name="Ward J.M."/>
            <person name="Watanabe Y."/>
            <person name="Yazaki K."/>
            <person name="Yokoyama R."/>
            <person name="Yoshitake Y."/>
            <person name="Yotsui I."/>
            <person name="Zachgo S."/>
            <person name="Schmutz J."/>
        </authorList>
    </citation>
    <scope>NUCLEOTIDE SEQUENCE [LARGE SCALE GENOMIC DNA]</scope>
    <source>
        <strain evidence="18">Tak-1</strain>
    </source>
</reference>
<keyword evidence="6 12" id="KW-0547">Nucleotide-binding</keyword>
<keyword evidence="3 12" id="KW-0808">Transferase</keyword>
<dbReference type="InterPro" id="IPR017438">
    <property type="entry name" value="ATP-NAD_kinase_N"/>
</dbReference>
<evidence type="ECO:0000256" key="2">
    <source>
        <dbReference type="ARBA" id="ARBA00009280"/>
    </source>
</evidence>
<evidence type="ECO:0000259" key="16">
    <source>
        <dbReference type="PROSITE" id="PS50146"/>
    </source>
</evidence>
<keyword evidence="7" id="KW-0863">Zinc-finger</keyword>
<dbReference type="GO" id="GO:0035556">
    <property type="term" value="P:intracellular signal transduction"/>
    <property type="evidence" value="ECO:0000318"/>
    <property type="project" value="GO_Central"/>
</dbReference>
<sequence length="692" mass="76989">MNYCLSMNIINLLLSFVHRQLRFVVDWIALRLSAANGFDVTLVGVLLVISLLVASLTYSLFLWQKRVSFYMLKKAAQVKRSAFVQKRGRDVPHSWQQESGHKGGPSTCCVCLKTLAPPPLGSVAASLVSFHRCVSCGVAAHSNCSKLATNDCKFVCMTGAHVLHQWVEGWNDMEDIPDDPASCMYCDEPCNGSFLASRAPLWRCIWCQRLVHVQCHEKVTHDGHDVCDLGPYKRLVLSPLVVRDVGRITAGGLLHQITLGANEFGYAMRQGIKRRGRRRKKNGSDNYNNSQSGTPEPQSQQGSSRDYGNSKYIVAELPEDARPLLVFINRKSGAQHGAALKRRFNVLLNPLQVFELSTDNPPEKGLSMFESVPHFRILVCGGDGSVGWVLNEIDKRNYASPPPVAILPIGTGNDLARVLGWGGGYGAVERQGGLSMILHHIDHAAVTMLDRWRVTITETKDGAESSVTTKYINNYLGIGCDAKVALEIHTLREESPERFYNQFVNKMLYAREGAKDILDRTCAYLPWQVRFEIDGTEIEIPEDIEGVLITNIASYMGGVDLWQNEEEHEDNFEAQYMHDKMLEVVGICGAWHLGKLQVGLSRARRLGQGRSIKLWLSSTLPVQIDGEPWIQSPGCFEVSHHGQAFMLKRTAEEPLGHAAAIMVDVLENAECRGVINAVQKRALLQEMAVRLS</sequence>
<dbReference type="Pfam" id="PF00609">
    <property type="entry name" value="DAGK_acc"/>
    <property type="match status" value="1"/>
</dbReference>
<dbReference type="OrthoDB" id="242257at2759"/>
<dbReference type="Gene3D" id="3.30.60.20">
    <property type="match status" value="2"/>
</dbReference>
<protein>
    <recommendedName>
        <fullName evidence="12">Diacylglycerol kinase</fullName>
        <shortName evidence="12">DAG kinase</shortName>
        <ecNumber evidence="12">2.7.1.107</ecNumber>
    </recommendedName>
</protein>
<keyword evidence="9" id="KW-0862">Zinc</keyword>
<dbReference type="InterPro" id="IPR001206">
    <property type="entry name" value="Diacylglycerol_kinase_cat_dom"/>
</dbReference>
<dbReference type="InterPro" id="IPR016064">
    <property type="entry name" value="NAD/diacylglycerol_kinase_sf"/>
</dbReference>